<dbReference type="PROSITE" id="PS50102">
    <property type="entry name" value="RRM"/>
    <property type="match status" value="1"/>
</dbReference>
<proteinExistence type="predicted"/>
<dbReference type="InterPro" id="IPR000504">
    <property type="entry name" value="RRM_dom"/>
</dbReference>
<accession>A0ABQ9XHZ1</accession>
<feature type="domain" description="RRM" evidence="2">
    <location>
        <begin position="1"/>
        <end position="75"/>
    </location>
</feature>
<reference evidence="3 4" key="1">
    <citation type="journal article" date="2022" name="bioRxiv">
        <title>Genomics of Preaxostyla Flagellates Illuminates Evolutionary Transitions and the Path Towards Mitochondrial Loss.</title>
        <authorList>
            <person name="Novak L.V.F."/>
            <person name="Treitli S.C."/>
            <person name="Pyrih J."/>
            <person name="Halakuc P."/>
            <person name="Pipaliya S.V."/>
            <person name="Vacek V."/>
            <person name="Brzon O."/>
            <person name="Soukal P."/>
            <person name="Eme L."/>
            <person name="Dacks J.B."/>
            <person name="Karnkowska A."/>
            <person name="Elias M."/>
            <person name="Hampl V."/>
        </authorList>
    </citation>
    <scope>NUCLEOTIDE SEQUENCE [LARGE SCALE GENOMIC DNA]</scope>
    <source>
        <strain evidence="3">NAU3</strain>
        <tissue evidence="3">Gut</tissue>
    </source>
</reference>
<dbReference type="Pfam" id="PF00076">
    <property type="entry name" value="RRM_1"/>
    <property type="match status" value="1"/>
</dbReference>
<keyword evidence="1" id="KW-0694">RNA-binding</keyword>
<evidence type="ECO:0000313" key="4">
    <source>
        <dbReference type="Proteomes" id="UP001281761"/>
    </source>
</evidence>
<dbReference type="SUPFAM" id="SSF54928">
    <property type="entry name" value="RNA-binding domain, RBD"/>
    <property type="match status" value="1"/>
</dbReference>
<dbReference type="SMART" id="SM00360">
    <property type="entry name" value="RRM"/>
    <property type="match status" value="1"/>
</dbReference>
<name>A0ABQ9XHZ1_9EUKA</name>
<keyword evidence="4" id="KW-1185">Reference proteome</keyword>
<organism evidence="3 4">
    <name type="scientific">Blattamonas nauphoetae</name>
    <dbReference type="NCBI Taxonomy" id="2049346"/>
    <lineage>
        <taxon>Eukaryota</taxon>
        <taxon>Metamonada</taxon>
        <taxon>Preaxostyla</taxon>
        <taxon>Oxymonadida</taxon>
        <taxon>Blattamonas</taxon>
    </lineage>
</organism>
<dbReference type="InterPro" id="IPR012677">
    <property type="entry name" value="Nucleotide-bd_a/b_plait_sf"/>
</dbReference>
<dbReference type="EMBL" id="JARBJD010000140">
    <property type="protein sequence ID" value="KAK2950247.1"/>
    <property type="molecule type" value="Genomic_DNA"/>
</dbReference>
<sequence length="269" mass="30907">MTVYIGGFSQKTTEQELRDLFQQFGEITDFKFVSTDQKNFAFCTYQDDKSQAEAIKHLNRFRFKDRELKVSIPERKQPSSNMPPINRPPVMEIEPEPLYQPIAPQPARIAVTNALPVQTSQEIEIILQNQFTSEERLAQIEQFRTYMLHDPEAARSLLIAYPQLALAILQNLRSLGMSQDLPKSIIHECHVREIETEEAPVQSRLSQLQTIITKFKTRAHQIGDSRRALDVLTDNDVNLILSLDDSFTKQLNHEESAALKDLFIALLNK</sequence>
<evidence type="ECO:0000313" key="3">
    <source>
        <dbReference type="EMBL" id="KAK2950247.1"/>
    </source>
</evidence>
<dbReference type="PANTHER" id="PTHR45735">
    <property type="entry name" value="CLEAVAGE STIMULATION FACTOR SUBUNIT 2"/>
    <property type="match status" value="1"/>
</dbReference>
<dbReference type="Gene3D" id="3.30.70.330">
    <property type="match status" value="1"/>
</dbReference>
<evidence type="ECO:0000259" key="2">
    <source>
        <dbReference type="PROSITE" id="PS50102"/>
    </source>
</evidence>
<evidence type="ECO:0000256" key="1">
    <source>
        <dbReference type="PROSITE-ProRule" id="PRU00176"/>
    </source>
</evidence>
<dbReference type="Proteomes" id="UP001281761">
    <property type="component" value="Unassembled WGS sequence"/>
</dbReference>
<dbReference type="InterPro" id="IPR035979">
    <property type="entry name" value="RBD_domain_sf"/>
</dbReference>
<protein>
    <submittedName>
        <fullName evidence="3">RNA recognition domain containing protein</fullName>
    </submittedName>
</protein>
<gene>
    <name evidence="3" type="ORF">BLNAU_14831</name>
</gene>
<dbReference type="PANTHER" id="PTHR45735:SF2">
    <property type="entry name" value="CLEAVAGE STIMULATION FACTOR SUBUNIT 2"/>
    <property type="match status" value="1"/>
</dbReference>
<comment type="caution">
    <text evidence="3">The sequence shown here is derived from an EMBL/GenBank/DDBJ whole genome shotgun (WGS) entry which is preliminary data.</text>
</comment>
<dbReference type="CDD" id="cd00590">
    <property type="entry name" value="RRM_SF"/>
    <property type="match status" value="1"/>
</dbReference>